<keyword evidence="2" id="KW-0963">Cytoplasm</keyword>
<dbReference type="InterPro" id="IPR013083">
    <property type="entry name" value="Znf_RING/FYVE/PHD"/>
</dbReference>
<comment type="subcellular location">
    <subcellularLocation>
        <location evidence="1">Cytoplasm</location>
    </subcellularLocation>
</comment>
<evidence type="ECO:0000313" key="12">
    <source>
        <dbReference type="Proteomes" id="UP000054886"/>
    </source>
</evidence>
<dbReference type="GO" id="GO:0008270">
    <property type="term" value="F:zinc ion binding"/>
    <property type="evidence" value="ECO:0007669"/>
    <property type="project" value="UniProtKB-KW"/>
</dbReference>
<dbReference type="GO" id="GO:0000976">
    <property type="term" value="F:transcription cis-regulatory region binding"/>
    <property type="evidence" value="ECO:0007669"/>
    <property type="project" value="TreeGrafter"/>
</dbReference>
<keyword evidence="4 6" id="KW-0863">Zinc-finger</keyword>
<dbReference type="GO" id="GO:0061630">
    <property type="term" value="F:ubiquitin protein ligase activity"/>
    <property type="evidence" value="ECO:0007669"/>
    <property type="project" value="EnsemblFungi"/>
</dbReference>
<feature type="domain" description="RING-type" evidence="9">
    <location>
        <begin position="152"/>
        <end position="206"/>
    </location>
</feature>
<keyword evidence="3" id="KW-0479">Metal-binding</keyword>
<evidence type="ECO:0000259" key="9">
    <source>
        <dbReference type="PROSITE" id="PS50089"/>
    </source>
</evidence>
<proteinExistence type="predicted"/>
<dbReference type="GO" id="GO:0006513">
    <property type="term" value="P:protein monoubiquitination"/>
    <property type="evidence" value="ECO:0007669"/>
    <property type="project" value="EnsemblFungi"/>
</dbReference>
<evidence type="ECO:0000313" key="11">
    <source>
        <dbReference type="EMBL" id="KTB11045.1"/>
    </source>
</evidence>
<keyword evidence="7" id="KW-0175">Coiled coil</keyword>
<dbReference type="Proteomes" id="UP000054886">
    <property type="component" value="Unassembled WGS sequence"/>
</dbReference>
<evidence type="ECO:0000256" key="2">
    <source>
        <dbReference type="ARBA" id="ARBA00022490"/>
    </source>
</evidence>
<evidence type="ECO:0000256" key="1">
    <source>
        <dbReference type="ARBA" id="ARBA00004496"/>
    </source>
</evidence>
<dbReference type="PROSITE" id="PS50089">
    <property type="entry name" value="ZF_RING_2"/>
    <property type="match status" value="1"/>
</dbReference>
<comment type="caution">
    <text evidence="11">The sequence shown here is derived from an EMBL/GenBank/DDBJ whole genome shotgun (WGS) entry which is preliminary data.</text>
</comment>
<dbReference type="Pfam" id="PF13445">
    <property type="entry name" value="zf-RING_UBOX"/>
    <property type="match status" value="1"/>
</dbReference>
<dbReference type="GO" id="GO:0022626">
    <property type="term" value="C:cytosolic ribosome"/>
    <property type="evidence" value="ECO:0007669"/>
    <property type="project" value="EnsemblFungi"/>
</dbReference>
<evidence type="ECO:0000256" key="8">
    <source>
        <dbReference type="SAM" id="MobiDB-lite"/>
    </source>
</evidence>
<name>A0A0W0E7U2_CANGB</name>
<dbReference type="PANTHER" id="PTHR12983:SF9">
    <property type="entry name" value="E3 UBIQUITIN-PROTEIN LIGASE RNF10"/>
    <property type="match status" value="1"/>
</dbReference>
<dbReference type="EMBL" id="LLZZ01000043">
    <property type="protein sequence ID" value="KTB11045.1"/>
    <property type="molecule type" value="Genomic_DNA"/>
</dbReference>
<dbReference type="SUPFAM" id="SSF57850">
    <property type="entry name" value="RING/U-box"/>
    <property type="match status" value="1"/>
</dbReference>
<organism evidence="11 12">
    <name type="scientific">Candida glabrata</name>
    <name type="common">Yeast</name>
    <name type="synonym">Torulopsis glabrata</name>
    <dbReference type="NCBI Taxonomy" id="5478"/>
    <lineage>
        <taxon>Eukaryota</taxon>
        <taxon>Fungi</taxon>
        <taxon>Dikarya</taxon>
        <taxon>Ascomycota</taxon>
        <taxon>Saccharomycotina</taxon>
        <taxon>Saccharomycetes</taxon>
        <taxon>Saccharomycetales</taxon>
        <taxon>Saccharomycetaceae</taxon>
        <taxon>Nakaseomyces</taxon>
    </lineage>
</organism>
<dbReference type="AlphaFoldDB" id="A0A0W0E7U2"/>
<protein>
    <submittedName>
        <fullName evidence="11">RING-finger protein MAG2</fullName>
    </submittedName>
</protein>
<dbReference type="InterPro" id="IPR017907">
    <property type="entry name" value="Znf_RING_CS"/>
</dbReference>
<feature type="compositionally biased region" description="Low complexity" evidence="8">
    <location>
        <begin position="1"/>
        <end position="11"/>
    </location>
</feature>
<evidence type="ECO:0000313" key="10">
    <source>
        <dbReference type="EMBL" id="KTA97241.1"/>
    </source>
</evidence>
<dbReference type="SMART" id="SM00184">
    <property type="entry name" value="RING"/>
    <property type="match status" value="1"/>
</dbReference>
<evidence type="ECO:0000256" key="4">
    <source>
        <dbReference type="ARBA" id="ARBA00022771"/>
    </source>
</evidence>
<dbReference type="EMBL" id="LLZZ01000162">
    <property type="protein sequence ID" value="KTA97241.1"/>
    <property type="molecule type" value="Genomic_DNA"/>
</dbReference>
<keyword evidence="5" id="KW-0862">Zinc</keyword>
<feature type="coiled-coil region" evidence="7">
    <location>
        <begin position="466"/>
        <end position="507"/>
    </location>
</feature>
<dbReference type="VEuPathDB" id="FungiDB:CAGL0J04796g"/>
<reference evidence="11 12" key="1">
    <citation type="submission" date="2015-10" db="EMBL/GenBank/DDBJ databases">
        <title>Draft genomes sequences of Candida glabrata isolates 1A, 1B, 2A, 2B, 3A and 3B.</title>
        <authorList>
            <person name="Haavelsrud O.E."/>
            <person name="Gaustad P."/>
        </authorList>
    </citation>
    <scope>NUCLEOTIDE SEQUENCE [LARGE SCALE GENOMIC DNA]</scope>
    <source>
        <strain evidence="11">910700640</strain>
    </source>
</reference>
<dbReference type="Gene3D" id="3.30.40.10">
    <property type="entry name" value="Zinc/RING finger domain, C3HC4 (zinc finger)"/>
    <property type="match status" value="1"/>
</dbReference>
<evidence type="ECO:0000256" key="6">
    <source>
        <dbReference type="PROSITE-ProRule" id="PRU00175"/>
    </source>
</evidence>
<dbReference type="InterPro" id="IPR027370">
    <property type="entry name" value="Znf-RING_euk"/>
</dbReference>
<evidence type="ECO:0000256" key="5">
    <source>
        <dbReference type="ARBA" id="ARBA00022833"/>
    </source>
</evidence>
<dbReference type="GO" id="GO:0070651">
    <property type="term" value="P:nonfunctional rRNA decay"/>
    <property type="evidence" value="ECO:0007669"/>
    <property type="project" value="EnsemblFungi"/>
</dbReference>
<evidence type="ECO:0000256" key="3">
    <source>
        <dbReference type="ARBA" id="ARBA00022723"/>
    </source>
</evidence>
<dbReference type="PANTHER" id="PTHR12983">
    <property type="entry name" value="RING FINGER 10 FAMILY MEMBER"/>
    <property type="match status" value="1"/>
</dbReference>
<dbReference type="PROSITE" id="PS00518">
    <property type="entry name" value="ZF_RING_1"/>
    <property type="match status" value="1"/>
</dbReference>
<dbReference type="FunFam" id="3.30.40.10:FF:000595">
    <property type="entry name" value="MAG2p Cytoplasmic protein"/>
    <property type="match status" value="1"/>
</dbReference>
<gene>
    <name evidence="11" type="ORF">AO440_002971</name>
    <name evidence="10" type="ORF">AO440_005310</name>
</gene>
<accession>A0A0W0E7U2</accession>
<dbReference type="VEuPathDB" id="FungiDB:GWK60_J04609"/>
<dbReference type="InterPro" id="IPR039739">
    <property type="entry name" value="MAG2/RNF10"/>
</dbReference>
<sequence length="599" mass="70218">MNSSTNSNSSTRKSRNQGNGKTDTGHPRRRQNNGGSKFTKYDLDKQERFDASIEQELNQGNFKMRGRKTKVSIDHLLDFQLPEVQRENHTHRKVNKRRIDSHTYLHGESFINVNYRLLVSDRYDYKDQENDPNKFVDKEKIVRVIVPRGQNCPICLNEIPVAPRMVTCGHIFCMSCLENFFEIEEVVKNPETGIKQKKKFKECPLCGSIVKPNNVKEVLFEEDYSFNKQAFQEGSDHRPEPGHEASLVLMCKPHGSILALPISLDIDPKKVGDIPPANIEEISEYSHIMKCGDDYALKYYQLDMDAIENQYEIDKALYSDSGKYVKVALDKIRQNISTILSKDDFNSSINHITEDFMNKLHFDGNQSYDDTSAYFFYQTNFQSPIKYYLSPLDIKILLTIFGHYSKFPELLEVKIENIHYGNIVTEALIKRYKYLGHLPYGTEIALLDLDWRSVPFIEKDVYNRFASELKQRRRKLIIRKQREDQEKKKYEERLEQEQREFYQRENSNFTGWEPQINKKDIQLTSLPAPVKPPQNTEAKLSKYNEKTIWGTSIEITEDEKTTKENKEFEDMLLQKMRQEKSNKKKKGKIMLFSNTQQHL</sequence>
<dbReference type="VEuPathDB" id="FungiDB:B1J91_J04796g"/>
<feature type="region of interest" description="Disordered" evidence="8">
    <location>
        <begin position="577"/>
        <end position="599"/>
    </location>
</feature>
<feature type="region of interest" description="Disordered" evidence="8">
    <location>
        <begin position="1"/>
        <end position="43"/>
    </location>
</feature>
<evidence type="ECO:0000256" key="7">
    <source>
        <dbReference type="SAM" id="Coils"/>
    </source>
</evidence>
<dbReference type="GO" id="GO:0045944">
    <property type="term" value="P:positive regulation of transcription by RNA polymerase II"/>
    <property type="evidence" value="ECO:0007669"/>
    <property type="project" value="TreeGrafter"/>
</dbReference>
<dbReference type="VEuPathDB" id="FungiDB:GVI51_J04631"/>
<dbReference type="InterPro" id="IPR001841">
    <property type="entry name" value="Znf_RING"/>
</dbReference>